<protein>
    <submittedName>
        <fullName evidence="2">Uncharacterized protein</fullName>
    </submittedName>
</protein>
<evidence type="ECO:0000313" key="3">
    <source>
        <dbReference type="Proteomes" id="UP000077684"/>
    </source>
</evidence>
<gene>
    <name evidence="2" type="ORF">A4X06_0g3309</name>
</gene>
<proteinExistence type="predicted"/>
<comment type="caution">
    <text evidence="2">The sequence shown here is derived from an EMBL/GenBank/DDBJ whole genome shotgun (WGS) entry which is preliminary data.</text>
</comment>
<keyword evidence="3" id="KW-1185">Reference proteome</keyword>
<dbReference type="Proteomes" id="UP000077684">
    <property type="component" value="Unassembled WGS sequence"/>
</dbReference>
<organism evidence="2 3">
    <name type="scientific">Tilletia controversa</name>
    <name type="common">dwarf bunt fungus</name>
    <dbReference type="NCBI Taxonomy" id="13291"/>
    <lineage>
        <taxon>Eukaryota</taxon>
        <taxon>Fungi</taxon>
        <taxon>Dikarya</taxon>
        <taxon>Basidiomycota</taxon>
        <taxon>Ustilaginomycotina</taxon>
        <taxon>Exobasidiomycetes</taxon>
        <taxon>Tilletiales</taxon>
        <taxon>Tilletiaceae</taxon>
        <taxon>Tilletia</taxon>
    </lineage>
</organism>
<accession>A0A8X7MUP8</accession>
<dbReference type="EMBL" id="LWDE02000293">
    <property type="protein sequence ID" value="KAE8249278.1"/>
    <property type="molecule type" value="Genomic_DNA"/>
</dbReference>
<dbReference type="Gene3D" id="2.100.10.30">
    <property type="entry name" value="Jacalin-like lectin domain"/>
    <property type="match status" value="1"/>
</dbReference>
<reference evidence="2" key="2">
    <citation type="journal article" date="2019" name="IMA Fungus">
        <title>Genome sequencing and comparison of five Tilletia species to identify candidate genes for the detection of regulated species infecting wheat.</title>
        <authorList>
            <person name="Nguyen H.D.T."/>
            <person name="Sultana T."/>
            <person name="Kesanakurti P."/>
            <person name="Hambleton S."/>
        </authorList>
    </citation>
    <scope>NUCLEOTIDE SEQUENCE</scope>
    <source>
        <strain evidence="2">DAOMC 236426</strain>
    </source>
</reference>
<feature type="compositionally biased region" description="Low complexity" evidence="1">
    <location>
        <begin position="117"/>
        <end position="127"/>
    </location>
</feature>
<name>A0A8X7MUP8_9BASI</name>
<reference evidence="2" key="1">
    <citation type="submission" date="2016-04" db="EMBL/GenBank/DDBJ databases">
        <authorList>
            <person name="Nguyen H.D."/>
            <person name="Samba Siva P."/>
            <person name="Cullis J."/>
            <person name="Levesque C.A."/>
            <person name="Hambleton S."/>
        </authorList>
    </citation>
    <scope>NUCLEOTIDE SEQUENCE</scope>
    <source>
        <strain evidence="2">DAOMC 236426</strain>
    </source>
</reference>
<evidence type="ECO:0000313" key="2">
    <source>
        <dbReference type="EMBL" id="KAE8249278.1"/>
    </source>
</evidence>
<dbReference type="InterPro" id="IPR036404">
    <property type="entry name" value="Jacalin-like_lectin_dom_sf"/>
</dbReference>
<feature type="region of interest" description="Disordered" evidence="1">
    <location>
        <begin position="103"/>
        <end position="138"/>
    </location>
</feature>
<dbReference type="SUPFAM" id="SSF51101">
    <property type="entry name" value="Mannose-binding lectins"/>
    <property type="match status" value="1"/>
</dbReference>
<sequence>MMLAPFNNAMRLGQGFNSYTQAICIDDAVVVSPYRPENFLTNDGQTMRTLAQFNGRPSIWTDANEVLMDADRIQEAKTASSQMHSKQYDALPPERQEQIRAMRRKMPDQDSAPPPSSTSTTTTTIPSNAPPPYRKSVSASDILDECRRTWNIENIGGPSQTVIFTSRFVNDLSSVTKDMGISASLSIKAGTVAGSGRGSFIDSDKFLNSDLRLYISCKVINSSVNFKDPLEFNPLPDGIVDDDQHLAIYGDSFVSGFLEGGEFQALVCMKVLNDAKLTEIAAAAEVAFSTGALDVKASAAFSLAKANVNLNTETTITASWLGGGCIKHPGEPWTIESLCKAASRFPQNVARSPQRTHAMLTKYTHLRSYIALQPTKLSKISYENASMYTDELMNYYMTYKALLNSIMADIREIEQGTKRFRPNQGDWKPDGFEASVDGLEEACRAIRPELSRIVERVEHIEKRPDLITDPTNKDYQERFMSPVQFWERLPIMESVRTCAVSRPPLTGLRIGGSDPVNTGGAEGGGQDAAREGLLAALCEPEPVSLGLTAAEEKMFLKKIATDKGNTAVTPKGQKPPGATLRLTRPVGSRRDGKPFFGFDFLKSYVGISNLSVGVAQGAIASISISYLNGLQWRRGRTDDEQELVHLRAFAQDEMIISGKVEYGKPGDGKLTGTVTALSLFTNKGRSLYAAAAQQRRYGFRCRYLDGRLFEDLEEFSFETPLSNSGLSGFYGLSSELGTEPGVHRLGFVWSVPEQTEAAVIHSATATRPLVGLQHAPLTVDKNFEADLLPEEREYLLSPLARLKHRGLRFGPCLGTVRAPAGSMFNTTELVTTLSQQQHQQRRTSSFPTRIMFAFLRGSNPVLVSIRMWYGKFGIAVGADINLELPPPTHHAVLDVVLEKDEVVQSFRVWSTDGSLPSGLAVSTNRGRTVSLGESAESEDVPSAVAKSVSGFAGMVGLKGFCGYEGEDSLERLLPIWA</sequence>
<dbReference type="AlphaFoldDB" id="A0A8X7MUP8"/>
<evidence type="ECO:0000256" key="1">
    <source>
        <dbReference type="SAM" id="MobiDB-lite"/>
    </source>
</evidence>